<comment type="caution">
    <text evidence="2">The sequence shown here is derived from an EMBL/GenBank/DDBJ whole genome shotgun (WGS) entry which is preliminary data.</text>
</comment>
<proteinExistence type="predicted"/>
<dbReference type="RefSeq" id="WP_164130807.1">
    <property type="nucleotide sequence ID" value="NZ_JAAGOX010000022.1"/>
</dbReference>
<dbReference type="CDD" id="cd01741">
    <property type="entry name" value="GATase1_1"/>
    <property type="match status" value="1"/>
</dbReference>
<keyword evidence="2" id="KW-0315">Glutamine amidotransferase</keyword>
<dbReference type="InterPro" id="IPR029062">
    <property type="entry name" value="Class_I_gatase-like"/>
</dbReference>
<evidence type="ECO:0000313" key="2">
    <source>
        <dbReference type="EMBL" id="NDW46068.1"/>
    </source>
</evidence>
<dbReference type="SUPFAM" id="SSF52317">
    <property type="entry name" value="Class I glutamine amidotransferase-like"/>
    <property type="match status" value="1"/>
</dbReference>
<organism evidence="2">
    <name type="scientific">Ruegeria sp. PrR005</name>
    <dbReference type="NCBI Taxonomy" id="2706882"/>
    <lineage>
        <taxon>Bacteria</taxon>
        <taxon>Pseudomonadati</taxon>
        <taxon>Pseudomonadota</taxon>
        <taxon>Alphaproteobacteria</taxon>
        <taxon>Rhodobacterales</taxon>
        <taxon>Roseobacteraceae</taxon>
        <taxon>Ruegeria</taxon>
    </lineage>
</organism>
<dbReference type="PROSITE" id="PS51273">
    <property type="entry name" value="GATASE_TYPE_1"/>
    <property type="match status" value="1"/>
</dbReference>
<dbReference type="Gene3D" id="3.40.50.880">
    <property type="match status" value="1"/>
</dbReference>
<dbReference type="AlphaFoldDB" id="A0A6B2NRQ1"/>
<reference evidence="2" key="1">
    <citation type="submission" date="2020-02" db="EMBL/GenBank/DDBJ databases">
        <title>Delineation of the pyrene-degrading pathway in Roseobacter clade bacteria by genomic analysis.</title>
        <authorList>
            <person name="Zhou H."/>
            <person name="Wang H."/>
        </authorList>
    </citation>
    <scope>NUCLEOTIDE SEQUENCE</scope>
    <source>
        <strain evidence="2">PrR005</strain>
    </source>
</reference>
<feature type="domain" description="Glutamine amidotransferase" evidence="1">
    <location>
        <begin position="42"/>
        <end position="180"/>
    </location>
</feature>
<evidence type="ECO:0000259" key="1">
    <source>
        <dbReference type="Pfam" id="PF00117"/>
    </source>
</evidence>
<dbReference type="GO" id="GO:0016740">
    <property type="term" value="F:transferase activity"/>
    <property type="evidence" value="ECO:0007669"/>
    <property type="project" value="UniProtKB-KW"/>
</dbReference>
<dbReference type="PANTHER" id="PTHR42695">
    <property type="entry name" value="GLUTAMINE AMIDOTRANSFERASE YLR126C-RELATED"/>
    <property type="match status" value="1"/>
</dbReference>
<name>A0A6B2NRQ1_9RHOB</name>
<dbReference type="InterPro" id="IPR017926">
    <property type="entry name" value="GATASE"/>
</dbReference>
<gene>
    <name evidence="2" type="ORF">G0P99_13955</name>
</gene>
<accession>A0A6B2NRQ1</accession>
<dbReference type="EMBL" id="JAAGOX010000022">
    <property type="protein sequence ID" value="NDW46068.1"/>
    <property type="molecule type" value="Genomic_DNA"/>
</dbReference>
<dbReference type="Pfam" id="PF00117">
    <property type="entry name" value="GATase"/>
    <property type="match status" value="1"/>
</dbReference>
<protein>
    <submittedName>
        <fullName evidence="2">Type 1 glutamine amidotransferase</fullName>
    </submittedName>
</protein>
<dbReference type="GO" id="GO:0005829">
    <property type="term" value="C:cytosol"/>
    <property type="evidence" value="ECO:0007669"/>
    <property type="project" value="TreeGrafter"/>
</dbReference>
<dbReference type="InterPro" id="IPR044992">
    <property type="entry name" value="ChyE-like"/>
</dbReference>
<keyword evidence="2" id="KW-0808">Transferase</keyword>
<sequence>MRVLILQHAEFEHAGRFRALFAREGIETRAVLMPEVERLPPLDTFDALWVLGGVMQVWETDKYPWLVDELDLIRRAVEAGKPYFGICFGHQLLAAALGGEVGPAEVAEFGVIPVRRSGPQAGLLEGLPEEFPVFSWHSAEIKALPPGYAPLAETGDCGNQHMTGKGAVGSVQFHPEIDTATMRDWFASPGVIEDLTPKLGPDPERVMIERLERHETELAQLAETLFMNWLARARASLG</sequence>
<dbReference type="PANTHER" id="PTHR42695:SF5">
    <property type="entry name" value="GLUTAMINE AMIDOTRANSFERASE YLR126C-RELATED"/>
    <property type="match status" value="1"/>
</dbReference>